<name>A0A5C8Z9L5_9GAMM</name>
<dbReference type="Proteomes" id="UP000321764">
    <property type="component" value="Unassembled WGS sequence"/>
</dbReference>
<organism evidence="1 2">
    <name type="scientific">Reinekea thalattae</name>
    <dbReference type="NCBI Taxonomy" id="2593301"/>
    <lineage>
        <taxon>Bacteria</taxon>
        <taxon>Pseudomonadati</taxon>
        <taxon>Pseudomonadota</taxon>
        <taxon>Gammaproteobacteria</taxon>
        <taxon>Oceanospirillales</taxon>
        <taxon>Saccharospirillaceae</taxon>
        <taxon>Reinekea</taxon>
    </lineage>
</organism>
<dbReference type="OrthoDB" id="5600793at2"/>
<reference evidence="1 2" key="1">
    <citation type="submission" date="2019-07" db="EMBL/GenBank/DDBJ databases">
        <title>Reinekea sp. strain SSH23 genome sequencing and assembly.</title>
        <authorList>
            <person name="Kim I."/>
        </authorList>
    </citation>
    <scope>NUCLEOTIDE SEQUENCE [LARGE SCALE GENOMIC DNA]</scope>
    <source>
        <strain evidence="1 2">SSH23</strain>
    </source>
</reference>
<keyword evidence="2" id="KW-1185">Reference proteome</keyword>
<accession>A0A5C8Z9L5</accession>
<sequence length="77" mass="8744">MEDRSNSIIVDILISAEDYLQHYQGSVSQVSALARDGRRVRFPSRILQPFVSKEGIHGTFAIQFDEHHKFAGIEKIS</sequence>
<proteinExistence type="predicted"/>
<protein>
    <submittedName>
        <fullName evidence="1">DUF2835 family protein</fullName>
    </submittedName>
</protein>
<evidence type="ECO:0000313" key="2">
    <source>
        <dbReference type="Proteomes" id="UP000321764"/>
    </source>
</evidence>
<dbReference type="EMBL" id="VKAD01000001">
    <property type="protein sequence ID" value="TXR53556.1"/>
    <property type="molecule type" value="Genomic_DNA"/>
</dbReference>
<comment type="caution">
    <text evidence="1">The sequence shown here is derived from an EMBL/GenBank/DDBJ whole genome shotgun (WGS) entry which is preliminary data.</text>
</comment>
<dbReference type="RefSeq" id="WP_147712956.1">
    <property type="nucleotide sequence ID" value="NZ_VKAD01000001.1"/>
</dbReference>
<dbReference type="AlphaFoldDB" id="A0A5C8Z9L5"/>
<dbReference type="InterPro" id="IPR021363">
    <property type="entry name" value="DUF2835"/>
</dbReference>
<gene>
    <name evidence="1" type="ORF">FME95_03030</name>
</gene>
<evidence type="ECO:0000313" key="1">
    <source>
        <dbReference type="EMBL" id="TXR53556.1"/>
    </source>
</evidence>
<dbReference type="Pfam" id="PF11197">
    <property type="entry name" value="DUF2835"/>
    <property type="match status" value="1"/>
</dbReference>